<dbReference type="GO" id="GO:0005886">
    <property type="term" value="C:plasma membrane"/>
    <property type="evidence" value="ECO:0007669"/>
    <property type="project" value="UniProtKB-SubCell"/>
</dbReference>
<dbReference type="FunFam" id="3.80.10.10:FF:000233">
    <property type="entry name" value="Leucine-rich repeat receptor-like protein kinase TDR"/>
    <property type="match status" value="1"/>
</dbReference>
<evidence type="ECO:0000256" key="9">
    <source>
        <dbReference type="ARBA" id="ARBA00023170"/>
    </source>
</evidence>
<keyword evidence="7 11" id="KW-1133">Transmembrane helix</keyword>
<dbReference type="STRING" id="3476.A0A2P5DLX0"/>
<dbReference type="SMART" id="SM00365">
    <property type="entry name" value="LRR_SD22"/>
    <property type="match status" value="5"/>
</dbReference>
<dbReference type="InterPro" id="IPR001611">
    <property type="entry name" value="Leu-rich_rpt"/>
</dbReference>
<dbReference type="EMBL" id="JXTB01000029">
    <property type="protein sequence ID" value="PON74299.1"/>
    <property type="molecule type" value="Genomic_DNA"/>
</dbReference>
<dbReference type="Pfam" id="PF08263">
    <property type="entry name" value="LRRNT_2"/>
    <property type="match status" value="1"/>
</dbReference>
<evidence type="ECO:0000256" key="5">
    <source>
        <dbReference type="ARBA" id="ARBA00022729"/>
    </source>
</evidence>
<dbReference type="InterPro" id="IPR013210">
    <property type="entry name" value="LRR_N_plant-typ"/>
</dbReference>
<dbReference type="PANTHER" id="PTHR27000">
    <property type="entry name" value="LEUCINE-RICH REPEAT RECEPTOR-LIKE PROTEIN KINASE FAMILY PROTEIN-RELATED"/>
    <property type="match status" value="1"/>
</dbReference>
<evidence type="ECO:0000313" key="15">
    <source>
        <dbReference type="Proteomes" id="UP000237105"/>
    </source>
</evidence>
<name>A0A2P5DLX0_PARAD</name>
<dbReference type="Proteomes" id="UP000237105">
    <property type="component" value="Unassembled WGS sequence"/>
</dbReference>
<comment type="caution">
    <text evidence="14">The sequence shown here is derived from an EMBL/GenBank/DDBJ whole genome shotgun (WGS) entry which is preliminary data.</text>
</comment>
<reference evidence="15" key="1">
    <citation type="submission" date="2016-06" db="EMBL/GenBank/DDBJ databases">
        <title>Parallel loss of symbiosis genes in relatives of nitrogen-fixing non-legume Parasponia.</title>
        <authorList>
            <person name="Van Velzen R."/>
            <person name="Holmer R."/>
            <person name="Bu F."/>
            <person name="Rutten L."/>
            <person name="Van Zeijl A."/>
            <person name="Liu W."/>
            <person name="Santuari L."/>
            <person name="Cao Q."/>
            <person name="Sharma T."/>
            <person name="Shen D."/>
            <person name="Roswanjaya Y."/>
            <person name="Wardhani T."/>
            <person name="Kalhor M.S."/>
            <person name="Jansen J."/>
            <person name="Van den Hoogen J."/>
            <person name="Gungor B."/>
            <person name="Hartog M."/>
            <person name="Hontelez J."/>
            <person name="Verver J."/>
            <person name="Yang W.-C."/>
            <person name="Schijlen E."/>
            <person name="Repin R."/>
            <person name="Schilthuizen M."/>
            <person name="Schranz E."/>
            <person name="Heidstra R."/>
            <person name="Miyata K."/>
            <person name="Fedorova E."/>
            <person name="Kohlen W."/>
            <person name="Bisseling T."/>
            <person name="Smit S."/>
            <person name="Geurts R."/>
        </authorList>
    </citation>
    <scope>NUCLEOTIDE SEQUENCE [LARGE SCALE GENOMIC DNA]</scope>
    <source>
        <strain evidence="15">cv. WU1-14</strain>
    </source>
</reference>
<keyword evidence="4 11" id="KW-0812">Transmembrane</keyword>
<keyword evidence="6" id="KW-0677">Repeat</keyword>
<keyword evidence="3" id="KW-0433">Leucine-rich repeat</keyword>
<dbReference type="SMART" id="SM00369">
    <property type="entry name" value="LRR_TYP"/>
    <property type="match status" value="11"/>
</dbReference>
<dbReference type="Gene3D" id="3.80.10.10">
    <property type="entry name" value="Ribonuclease Inhibitor"/>
    <property type="match status" value="5"/>
</dbReference>
<organism evidence="14 15">
    <name type="scientific">Parasponia andersonii</name>
    <name type="common">Sponia andersonii</name>
    <dbReference type="NCBI Taxonomy" id="3476"/>
    <lineage>
        <taxon>Eukaryota</taxon>
        <taxon>Viridiplantae</taxon>
        <taxon>Streptophyta</taxon>
        <taxon>Embryophyta</taxon>
        <taxon>Tracheophyta</taxon>
        <taxon>Spermatophyta</taxon>
        <taxon>Magnoliopsida</taxon>
        <taxon>eudicotyledons</taxon>
        <taxon>Gunneridae</taxon>
        <taxon>Pentapetalae</taxon>
        <taxon>rosids</taxon>
        <taxon>fabids</taxon>
        <taxon>Rosales</taxon>
        <taxon>Cannabaceae</taxon>
        <taxon>Parasponia</taxon>
    </lineage>
</organism>
<comment type="subcellular location">
    <subcellularLocation>
        <location evidence="1">Cell membrane</location>
        <topology evidence="1">Single-pass membrane protein</topology>
    </subcellularLocation>
    <subcellularLocation>
        <location evidence="2">Membrane</location>
        <topology evidence="2">Single-pass type I membrane protein</topology>
    </subcellularLocation>
</comment>
<evidence type="ECO:0000256" key="1">
    <source>
        <dbReference type="ARBA" id="ARBA00004162"/>
    </source>
</evidence>
<dbReference type="Pfam" id="PF00560">
    <property type="entry name" value="LRR_1"/>
    <property type="match status" value="8"/>
</dbReference>
<dbReference type="InterPro" id="IPR032675">
    <property type="entry name" value="LRR_dom_sf"/>
</dbReference>
<evidence type="ECO:0000259" key="13">
    <source>
        <dbReference type="Pfam" id="PF23598"/>
    </source>
</evidence>
<evidence type="ECO:0000256" key="4">
    <source>
        <dbReference type="ARBA" id="ARBA00022692"/>
    </source>
</evidence>
<dbReference type="GO" id="GO:0009791">
    <property type="term" value="P:post-embryonic development"/>
    <property type="evidence" value="ECO:0007669"/>
    <property type="project" value="UniProtKB-ARBA"/>
</dbReference>
<keyword evidence="10" id="KW-0325">Glycoprotein</keyword>
<evidence type="ECO:0000256" key="7">
    <source>
        <dbReference type="ARBA" id="ARBA00022989"/>
    </source>
</evidence>
<dbReference type="PRINTS" id="PR00019">
    <property type="entry name" value="LEURICHRPT"/>
</dbReference>
<evidence type="ECO:0000256" key="11">
    <source>
        <dbReference type="SAM" id="Phobius"/>
    </source>
</evidence>
<feature type="domain" description="Disease resistance R13L4/SHOC-2-like LRR" evidence="13">
    <location>
        <begin position="93"/>
        <end position="282"/>
    </location>
</feature>
<dbReference type="AlphaFoldDB" id="A0A2P5DLX0"/>
<proteinExistence type="predicted"/>
<dbReference type="FunFam" id="3.80.10.10:FF:000095">
    <property type="entry name" value="LRR receptor-like serine/threonine-protein kinase GSO1"/>
    <property type="match status" value="2"/>
</dbReference>
<keyword evidence="8 11" id="KW-0472">Membrane</keyword>
<feature type="transmembrane region" description="Helical" evidence="11">
    <location>
        <begin position="875"/>
        <end position="897"/>
    </location>
</feature>
<evidence type="ECO:0000256" key="8">
    <source>
        <dbReference type="ARBA" id="ARBA00023136"/>
    </source>
</evidence>
<dbReference type="Pfam" id="PF13855">
    <property type="entry name" value="LRR_8"/>
    <property type="match status" value="1"/>
</dbReference>
<evidence type="ECO:0000256" key="2">
    <source>
        <dbReference type="ARBA" id="ARBA00004479"/>
    </source>
</evidence>
<dbReference type="OrthoDB" id="1154620at2759"/>
<keyword evidence="15" id="KW-1185">Reference proteome</keyword>
<keyword evidence="9" id="KW-0675">Receptor</keyword>
<accession>A0A2P5DLX0</accession>
<evidence type="ECO:0000313" key="14">
    <source>
        <dbReference type="EMBL" id="PON74299.1"/>
    </source>
</evidence>
<evidence type="ECO:0000259" key="12">
    <source>
        <dbReference type="Pfam" id="PF08263"/>
    </source>
</evidence>
<dbReference type="InterPro" id="IPR003591">
    <property type="entry name" value="Leu-rich_rpt_typical-subtyp"/>
</dbReference>
<dbReference type="SUPFAM" id="SSF52058">
    <property type="entry name" value="L domain-like"/>
    <property type="match status" value="3"/>
</dbReference>
<dbReference type="PANTHER" id="PTHR27000:SF809">
    <property type="entry name" value="OS05G0170300 PROTEIN"/>
    <property type="match status" value="1"/>
</dbReference>
<sequence>MVSGVQLMESATILQLMPQILFFLLGKFIHCGDAQLTSCLESNREALLNFKAGLEDPENRLSSWKGSNCCQWWGISCDIAGAVWTHLSGEIRPSLTKLESLRHLDLSFNTFKGIPVPEIFGSLKHLQYLNLSNAGFSGSIPPNLGNLSSLQYLDMDSLNLYVDNLEWMTGLAFLKHLVMDAVDLSMLGSGWIGMLNKLPSLTELYLSSCSLSGPIPSLSFINSTSLAVLSLPSNRFKSKIPDWIVNISSLVSVDISYSGLYGRIPLGFAELPNLQSLNLAGNDNLTASCSQFFRGRWEEIKDLNFASNKLDGKLPASIGNMTSLTHLDLSGNGVQGGIPSSIAKLCNLKVYELSGNNLTGTLPEFLEGTQSCHSGSPLPSLQFLGLSNNRLVGKLTEWLGQLKNLFELGLSYNLLHGPIPDSLGSLKNVGLLFLAGNKLNGTLPDSVGQLYDLFVLNVSSNQLTGQLPSPLNIAPSAELDLSHNHFGGPVPLPSVDIELLDLSNNNVSGPIPENIGYSPPNLIFLSLSGNQIKGEIPASIGNMQYIQVADLSSNNLAGNILLSFGNCSYLVALDLSKNNLSGDIPDYFGQLSLLQTLHLSDNKLSGSIPSSFQNLSSLKTLDLGNNRLIGRIPQWIGKGFENLRILCLRSNALFGELLSALSNLSSLQVLDLADNHFNGSIPARFGDLKAMTQVQLVNQHLFYGSYRNVYYEDNLVVNIKGQQLMYTNTLSLVISLDLSGNVLSGDLPEEITKLLGLVALNLSKNHITGHIPASISKLGQLSSLDLSSNMLSGPIPQILSSLSFLGYFNLSNNGFSGMIPYTGHMTTFEASSFGGNPGLCGAPLVVKCPGEDDYSSKGHVFDDSSSDDDSFIDKWFYLSVGLGFAAGLLVPYLMLALRKSWSDAYFRFMDDVAERIPWKQHT</sequence>
<feature type="domain" description="Leucine-rich repeat-containing N-terminal plant-type" evidence="12">
    <location>
        <begin position="43"/>
        <end position="78"/>
    </location>
</feature>
<dbReference type="InterPro" id="IPR055414">
    <property type="entry name" value="LRR_R13L4/SHOC2-like"/>
</dbReference>
<evidence type="ECO:0000256" key="6">
    <source>
        <dbReference type="ARBA" id="ARBA00022737"/>
    </source>
</evidence>
<evidence type="ECO:0000256" key="3">
    <source>
        <dbReference type="ARBA" id="ARBA00022614"/>
    </source>
</evidence>
<protein>
    <submittedName>
        <fullName evidence="14">Leucine-rich repeat domain containing protein</fullName>
    </submittedName>
</protein>
<evidence type="ECO:0000256" key="10">
    <source>
        <dbReference type="ARBA" id="ARBA00023180"/>
    </source>
</evidence>
<keyword evidence="5" id="KW-0732">Signal</keyword>
<gene>
    <name evidence="14" type="ORF">PanWU01x14_051310</name>
</gene>
<dbReference type="Pfam" id="PF23598">
    <property type="entry name" value="LRR_14"/>
    <property type="match status" value="1"/>
</dbReference>